<organism evidence="1 2">
    <name type="scientific">Paractinoplanes tereljensis</name>
    <dbReference type="NCBI Taxonomy" id="571912"/>
    <lineage>
        <taxon>Bacteria</taxon>
        <taxon>Bacillati</taxon>
        <taxon>Actinomycetota</taxon>
        <taxon>Actinomycetes</taxon>
        <taxon>Micromonosporales</taxon>
        <taxon>Micromonosporaceae</taxon>
        <taxon>Paractinoplanes</taxon>
    </lineage>
</organism>
<evidence type="ECO:0000313" key="2">
    <source>
        <dbReference type="Proteomes" id="UP000623608"/>
    </source>
</evidence>
<sequence>MVEMLSGGGMAFRVEYNGEDIQLATLEAALDCARNAIANDLDRFDGWAVEHDEDVDDWFVQAVRNGRRVGPLAVISALNHRAQPGPAVVEEWERRVSFVGQTPAEAFAMAADWLERRPDIETLGDVGWHHTASGHQLRIYYRAVER</sequence>
<evidence type="ECO:0000313" key="1">
    <source>
        <dbReference type="EMBL" id="GIF17593.1"/>
    </source>
</evidence>
<accession>A0A919NG64</accession>
<comment type="caution">
    <text evidence="1">The sequence shown here is derived from an EMBL/GenBank/DDBJ whole genome shotgun (WGS) entry which is preliminary data.</text>
</comment>
<proteinExistence type="predicted"/>
<keyword evidence="2" id="KW-1185">Reference proteome</keyword>
<gene>
    <name evidence="1" type="ORF">Ate02nite_03230</name>
</gene>
<dbReference type="AlphaFoldDB" id="A0A919NG64"/>
<dbReference type="Proteomes" id="UP000623608">
    <property type="component" value="Unassembled WGS sequence"/>
</dbReference>
<reference evidence="1" key="1">
    <citation type="submission" date="2021-01" db="EMBL/GenBank/DDBJ databases">
        <title>Whole genome shotgun sequence of Actinoplanes tereljensis NBRC 105297.</title>
        <authorList>
            <person name="Komaki H."/>
            <person name="Tamura T."/>
        </authorList>
    </citation>
    <scope>NUCLEOTIDE SEQUENCE</scope>
    <source>
        <strain evidence="1">NBRC 105297</strain>
    </source>
</reference>
<protein>
    <submittedName>
        <fullName evidence="1">Uncharacterized protein</fullName>
    </submittedName>
</protein>
<name>A0A919NG64_9ACTN</name>
<dbReference type="EMBL" id="BOMY01000002">
    <property type="protein sequence ID" value="GIF17593.1"/>
    <property type="molecule type" value="Genomic_DNA"/>
</dbReference>